<accession>A0A0F9CPX1</accession>
<sequence>MTVLTRELATYEREKARLLAEARGKFVLIKGDDVIGTYDTQTGAIDEGWRRYGDAPILLKQIVDIDPIYTYALSEDVEPPSEESAEPADKRSVAIVTVGAGVGAVIAGPPGALVGGAVGWTVDAIR</sequence>
<protein>
    <recommendedName>
        <fullName evidence="2">DUF5678 domain-containing protein</fullName>
    </recommendedName>
</protein>
<proteinExistence type="predicted"/>
<reference evidence="1" key="1">
    <citation type="journal article" date="2015" name="Nature">
        <title>Complex archaea that bridge the gap between prokaryotes and eukaryotes.</title>
        <authorList>
            <person name="Spang A."/>
            <person name="Saw J.H."/>
            <person name="Jorgensen S.L."/>
            <person name="Zaremba-Niedzwiedzka K."/>
            <person name="Martijn J."/>
            <person name="Lind A.E."/>
            <person name="van Eijk R."/>
            <person name="Schleper C."/>
            <person name="Guy L."/>
            <person name="Ettema T.J."/>
        </authorList>
    </citation>
    <scope>NUCLEOTIDE SEQUENCE</scope>
</reference>
<dbReference type="EMBL" id="LAZR01045526">
    <property type="protein sequence ID" value="KKK98666.1"/>
    <property type="molecule type" value="Genomic_DNA"/>
</dbReference>
<name>A0A0F9CPX1_9ZZZZ</name>
<feature type="non-terminal residue" evidence="1">
    <location>
        <position position="126"/>
    </location>
</feature>
<dbReference type="AlphaFoldDB" id="A0A0F9CPX1"/>
<comment type="caution">
    <text evidence="1">The sequence shown here is derived from an EMBL/GenBank/DDBJ whole genome shotgun (WGS) entry which is preliminary data.</text>
</comment>
<organism evidence="1">
    <name type="scientific">marine sediment metagenome</name>
    <dbReference type="NCBI Taxonomy" id="412755"/>
    <lineage>
        <taxon>unclassified sequences</taxon>
        <taxon>metagenomes</taxon>
        <taxon>ecological metagenomes</taxon>
    </lineage>
</organism>
<evidence type="ECO:0008006" key="2">
    <source>
        <dbReference type="Google" id="ProtNLM"/>
    </source>
</evidence>
<gene>
    <name evidence="1" type="ORF">LCGC14_2640490</name>
</gene>
<evidence type="ECO:0000313" key="1">
    <source>
        <dbReference type="EMBL" id="KKK98666.1"/>
    </source>
</evidence>